<protein>
    <recommendedName>
        <fullName evidence="6">TraD/TraG TraM recognition site domain-containing protein</fullName>
    </recommendedName>
</protein>
<evidence type="ECO:0000313" key="2">
    <source>
        <dbReference type="EMBL" id="NWJ47080.1"/>
    </source>
</evidence>
<evidence type="ECO:0008006" key="6">
    <source>
        <dbReference type="Google" id="ProtNLM"/>
    </source>
</evidence>
<gene>
    <name evidence="2" type="ORF">HXX08_14565</name>
    <name evidence="3" type="ORF">OZ401_004969</name>
</gene>
<feature type="compositionally biased region" description="Acidic residues" evidence="1">
    <location>
        <begin position="809"/>
        <end position="824"/>
    </location>
</feature>
<geneLocation type="plasmid" evidence="3 5">
    <name>unnamed2</name>
</geneLocation>
<proteinExistence type="predicted"/>
<reference evidence="2 4" key="1">
    <citation type="submission" date="2020-06" db="EMBL/GenBank/DDBJ databases">
        <title>Anoxygenic phototrophic Chloroflexota member uses a Type I reaction center.</title>
        <authorList>
            <person name="Tsuji J.M."/>
            <person name="Shaw N.A."/>
            <person name="Nagashima S."/>
            <person name="Venkiteswaran J."/>
            <person name="Schiff S.L."/>
            <person name="Hanada S."/>
            <person name="Tank M."/>
            <person name="Neufeld J.D."/>
        </authorList>
    </citation>
    <scope>NUCLEOTIDE SEQUENCE [LARGE SCALE GENOMIC DNA]</scope>
    <source>
        <strain evidence="2">L227-S17</strain>
    </source>
</reference>
<keyword evidence="5" id="KW-1185">Reference proteome</keyword>
<dbReference type="EMBL" id="CP128402">
    <property type="protein sequence ID" value="WJW70393.1"/>
    <property type="molecule type" value="Genomic_DNA"/>
</dbReference>
<dbReference type="AlphaFoldDB" id="A0A8T7M4R0"/>
<feature type="compositionally biased region" description="Basic and acidic residues" evidence="1">
    <location>
        <begin position="752"/>
        <end position="764"/>
    </location>
</feature>
<dbReference type="EMBL" id="JACATZ010000002">
    <property type="protein sequence ID" value="NWJ47080.1"/>
    <property type="molecule type" value="Genomic_DNA"/>
</dbReference>
<dbReference type="SUPFAM" id="SSF52540">
    <property type="entry name" value="P-loop containing nucleoside triphosphate hydrolases"/>
    <property type="match status" value="1"/>
</dbReference>
<dbReference type="CDD" id="cd01127">
    <property type="entry name" value="TrwB_TraG_TraD_VirD4"/>
    <property type="match status" value="1"/>
</dbReference>
<name>A0A8T7M4R0_9CHLR</name>
<evidence type="ECO:0000313" key="3">
    <source>
        <dbReference type="EMBL" id="WJW70393.1"/>
    </source>
</evidence>
<dbReference type="InterPro" id="IPR027417">
    <property type="entry name" value="P-loop_NTPase"/>
</dbReference>
<evidence type="ECO:0000313" key="5">
    <source>
        <dbReference type="Proteomes" id="UP001431572"/>
    </source>
</evidence>
<sequence length="824" mass="90643">MNVLKADSFLAEPGLFLGYVRVAGAKKPFSLPLESALNHTLITSRSGGGKSHTLAVWCLGLAKIAAIRRRNLRLATISNSNHQTHSADNAYSPVKSVPTTPPISLCLFDPHRSLARRTLEDIARLVASVRVSRWLGATRESGINPQRLAALSPTEIQPVSTQLLQTSRPSEGWWEELLEEMVVYLNLGDRLQPFGLNLLDTAMWDSKETCAATTIAIMKRLFPDSWGVRLEDLLRNALFALFLLNTCRLTQHQFTLLDVVPLITIDPLREALLELPVIREDNPALYAWWKIQFTQKMDERFRNEVIKPVLNKINPFLTSDLLSHLLGQPTTTLDFAPLISSGGIVLVDLAAAELEVENAALAGAVLIGFLLRQARQGASAIPEEEERPVVQLVVDEFSSMPAVPYGRIFAEDRKFGVRALLATQSLRALDKLDPLLRPLVLANQANLLALQVNAEDAEYLRGELVADSTGGGVKSLQGGLINPAAGGGVSGPDLYDLVNAPQGLCYAKLTVGKRRQPVCSIQVAPRFSIPDSLKAVGLEKLVEMESREIEAGVLERSRLTHSRPVGEVADYLRRKELEYLGIFELKLPDPDSSVLFCGFGAEIKGQLFQELHFWLKAEGKRRQEYTARRAYRASGSTARPPKIPESQAATEKGDRKDGTGQAATKANIGEEVKLSGPKEKGVKPEKPLLPLPEPLPAIGVDWKVPPPVRSQGTPAEDLEKGLNWQDGRDYRPETQVKQQRQALLAAQRRKAREVLAAREAREQGLRLGEQALRQKQAEAAKPFSPEKVVGHQEENREPGSAPTRKEPIDEPGEEGADDTPSEKG</sequence>
<dbReference type="Gene3D" id="3.40.50.300">
    <property type="entry name" value="P-loop containing nucleotide triphosphate hydrolases"/>
    <property type="match status" value="1"/>
</dbReference>
<dbReference type="Proteomes" id="UP000521676">
    <property type="component" value="Unassembled WGS sequence"/>
</dbReference>
<reference evidence="3" key="2">
    <citation type="journal article" date="2024" name="Nature">
        <title>Anoxygenic phototroph of the Chloroflexota uses a type I reaction centre.</title>
        <authorList>
            <person name="Tsuji J.M."/>
            <person name="Shaw N.A."/>
            <person name="Nagashima S."/>
            <person name="Venkiteswaran J.J."/>
            <person name="Schiff S.L."/>
            <person name="Watanabe T."/>
            <person name="Fukui M."/>
            <person name="Hanada S."/>
            <person name="Tank M."/>
            <person name="Neufeld J.D."/>
        </authorList>
    </citation>
    <scope>NUCLEOTIDE SEQUENCE</scope>
    <source>
        <strain evidence="3">L227-S17</strain>
        <plasmid evidence="3 5">unnamed2</plasmid>
    </source>
</reference>
<keyword evidence="3" id="KW-0614">Plasmid</keyword>
<feature type="region of interest" description="Disordered" evidence="1">
    <location>
        <begin position="628"/>
        <end position="690"/>
    </location>
</feature>
<feature type="compositionally biased region" description="Basic and acidic residues" evidence="1">
    <location>
        <begin position="668"/>
        <end position="686"/>
    </location>
</feature>
<feature type="compositionally biased region" description="Basic and acidic residues" evidence="1">
    <location>
        <begin position="788"/>
        <end position="808"/>
    </location>
</feature>
<evidence type="ECO:0000256" key="1">
    <source>
        <dbReference type="SAM" id="MobiDB-lite"/>
    </source>
</evidence>
<feature type="region of interest" description="Disordered" evidence="1">
    <location>
        <begin position="702"/>
        <end position="824"/>
    </location>
</feature>
<feature type="compositionally biased region" description="Low complexity" evidence="1">
    <location>
        <begin position="737"/>
        <end position="746"/>
    </location>
</feature>
<evidence type="ECO:0000313" key="4">
    <source>
        <dbReference type="Proteomes" id="UP000521676"/>
    </source>
</evidence>
<accession>A0A8T7M4R0</accession>
<dbReference type="RefSeq" id="WP_341472261.1">
    <property type="nucleotide sequence ID" value="NZ_CP128402.1"/>
</dbReference>
<organism evidence="2 4">
    <name type="scientific">Candidatus Chlorohelix allophototropha</name>
    <dbReference type="NCBI Taxonomy" id="3003348"/>
    <lineage>
        <taxon>Bacteria</taxon>
        <taxon>Bacillati</taxon>
        <taxon>Chloroflexota</taxon>
        <taxon>Chloroflexia</taxon>
        <taxon>Candidatus Chloroheliales</taxon>
        <taxon>Candidatus Chloroheliaceae</taxon>
        <taxon>Candidatus Chlorohelix</taxon>
    </lineage>
</organism>
<dbReference type="Proteomes" id="UP001431572">
    <property type="component" value="Plasmid unnamed2"/>
</dbReference>